<dbReference type="HOGENOM" id="CLU_2969620_0_0_9"/>
<dbReference type="Proteomes" id="UP000006960">
    <property type="component" value="Unassembled WGS sequence"/>
</dbReference>
<dbReference type="EMBL" id="AHEU01000043">
    <property type="protein sequence ID" value="EJR26932.1"/>
    <property type="molecule type" value="Genomic_DNA"/>
</dbReference>
<comment type="caution">
    <text evidence="1">The sequence shown here is derived from an EMBL/GenBank/DDBJ whole genome shotgun (WGS) entry which is preliminary data.</text>
</comment>
<accession>J8HNK4</accession>
<dbReference type="RefSeq" id="WP_002166770.1">
    <property type="nucleotide sequence ID" value="NZ_JH792313.1"/>
</dbReference>
<evidence type="ECO:0000313" key="1">
    <source>
        <dbReference type="EMBL" id="EJR26736.1"/>
    </source>
</evidence>
<name>J8HNK4_BACCE</name>
<proteinExistence type="predicted"/>
<evidence type="ECO:0000313" key="2">
    <source>
        <dbReference type="EMBL" id="EJR26932.1"/>
    </source>
</evidence>
<reference evidence="1 3" key="1">
    <citation type="submission" date="2012-04" db="EMBL/GenBank/DDBJ databases">
        <title>The Genome Sequence of Bacillus cereus VD048.</title>
        <authorList>
            <consortium name="The Broad Institute Genome Sequencing Platform"/>
            <consortium name="The Broad Institute Genome Sequencing Center for Infectious Disease"/>
            <person name="Feldgarden M."/>
            <person name="Van der Auwera G.A."/>
            <person name="Mahillon J."/>
            <person name="Duprez V."/>
            <person name="Timmery S."/>
            <person name="Mattelet C."/>
            <person name="Dierick K."/>
            <person name="Sun M."/>
            <person name="Yu Z."/>
            <person name="Zhu L."/>
            <person name="Hu X."/>
            <person name="Shank E.B."/>
            <person name="Swiecicka I."/>
            <person name="Hansen B.M."/>
            <person name="Andrup L."/>
            <person name="Young S.K."/>
            <person name="Zeng Q."/>
            <person name="Gargeya S."/>
            <person name="Fitzgerald M."/>
            <person name="Haas B."/>
            <person name="Abouelleil A."/>
            <person name="Alvarado L."/>
            <person name="Arachchi H.M."/>
            <person name="Berlin A."/>
            <person name="Chapman S.B."/>
            <person name="Goldberg J."/>
            <person name="Griggs A."/>
            <person name="Gujja S."/>
            <person name="Hansen M."/>
            <person name="Howarth C."/>
            <person name="Imamovic A."/>
            <person name="Larimer J."/>
            <person name="McCowen C."/>
            <person name="Montmayeur A."/>
            <person name="Murphy C."/>
            <person name="Neiman D."/>
            <person name="Pearson M."/>
            <person name="Priest M."/>
            <person name="Roberts A."/>
            <person name="Saif S."/>
            <person name="Shea T."/>
            <person name="Sisk P."/>
            <person name="Sykes S."/>
            <person name="Wortman J."/>
            <person name="Nusbaum C."/>
            <person name="Birren B."/>
        </authorList>
    </citation>
    <scope>NUCLEOTIDE SEQUENCE [LARGE SCALE GENOMIC DNA]</scope>
    <source>
        <strain evidence="1 3">VD048</strain>
    </source>
</reference>
<evidence type="ECO:0000313" key="3">
    <source>
        <dbReference type="Proteomes" id="UP000006960"/>
    </source>
</evidence>
<dbReference type="EMBL" id="AHEU01000045">
    <property type="protein sequence ID" value="EJR26736.1"/>
    <property type="molecule type" value="Genomic_DNA"/>
</dbReference>
<protein>
    <submittedName>
        <fullName evidence="1">Uncharacterized protein</fullName>
    </submittedName>
</protein>
<gene>
    <name evidence="2" type="ORF">IIG_05062</name>
    <name evidence="1" type="ORF">IIG_05293</name>
</gene>
<dbReference type="AlphaFoldDB" id="J8HNK4"/>
<dbReference type="PATRIC" id="fig|1053226.3.peg.5163"/>
<organism evidence="1 3">
    <name type="scientific">Bacillus cereus VD048</name>
    <dbReference type="NCBI Taxonomy" id="1053226"/>
    <lineage>
        <taxon>Bacteria</taxon>
        <taxon>Bacillati</taxon>
        <taxon>Bacillota</taxon>
        <taxon>Bacilli</taxon>
        <taxon>Bacillales</taxon>
        <taxon>Bacillaceae</taxon>
        <taxon>Bacillus</taxon>
        <taxon>Bacillus cereus group</taxon>
    </lineage>
</organism>
<sequence>MIELQKIEEFNDEQKKFILYSIISYINVYSKVATKEQLEFIEDLFQLIKEDMQTIISN</sequence>